<feature type="region of interest" description="Disordered" evidence="4">
    <location>
        <begin position="297"/>
        <end position="319"/>
    </location>
</feature>
<dbReference type="PROSITE" id="PS50893">
    <property type="entry name" value="ABC_TRANSPORTER_2"/>
    <property type="match status" value="1"/>
</dbReference>
<evidence type="ECO:0000313" key="6">
    <source>
        <dbReference type="EMBL" id="ANS76574.1"/>
    </source>
</evidence>
<dbReference type="InterPro" id="IPR003439">
    <property type="entry name" value="ABC_transporter-like_ATP-bd"/>
</dbReference>
<name>A0A1B1N580_9BACL</name>
<dbReference type="KEGG" id="pyg:AWM70_19975"/>
<dbReference type="OrthoDB" id="9804819at2"/>
<dbReference type="InterPro" id="IPR027417">
    <property type="entry name" value="P-loop_NTPase"/>
</dbReference>
<dbReference type="Gene3D" id="3.40.50.300">
    <property type="entry name" value="P-loop containing nucleotide triphosphate hydrolases"/>
    <property type="match status" value="1"/>
</dbReference>
<keyword evidence="2" id="KW-0547">Nucleotide-binding</keyword>
<dbReference type="SUPFAM" id="SSF52540">
    <property type="entry name" value="P-loop containing nucleoside triphosphate hydrolases"/>
    <property type="match status" value="1"/>
</dbReference>
<dbReference type="PANTHER" id="PTHR42711:SF17">
    <property type="entry name" value="ABC TRANSPORTER ATP-BINDING PROTEIN"/>
    <property type="match status" value="1"/>
</dbReference>
<dbReference type="SMART" id="SM00382">
    <property type="entry name" value="AAA"/>
    <property type="match status" value="1"/>
</dbReference>
<evidence type="ECO:0000256" key="2">
    <source>
        <dbReference type="ARBA" id="ARBA00022741"/>
    </source>
</evidence>
<proteinExistence type="predicted"/>
<gene>
    <name evidence="6" type="ORF">AWM70_19975</name>
</gene>
<feature type="domain" description="ABC transporter" evidence="5">
    <location>
        <begin position="7"/>
        <end position="231"/>
    </location>
</feature>
<evidence type="ECO:0000256" key="4">
    <source>
        <dbReference type="SAM" id="MobiDB-lite"/>
    </source>
</evidence>
<keyword evidence="1" id="KW-0813">Transport</keyword>
<keyword evidence="3 6" id="KW-0067">ATP-binding</keyword>
<evidence type="ECO:0000256" key="1">
    <source>
        <dbReference type="ARBA" id="ARBA00022448"/>
    </source>
</evidence>
<dbReference type="InterPro" id="IPR017871">
    <property type="entry name" value="ABC_transporter-like_CS"/>
</dbReference>
<feature type="compositionally biased region" description="Polar residues" evidence="4">
    <location>
        <begin position="297"/>
        <end position="310"/>
    </location>
</feature>
<keyword evidence="7" id="KW-1185">Reference proteome</keyword>
<dbReference type="STRING" id="1462996.AWM70_19975"/>
<evidence type="ECO:0000256" key="3">
    <source>
        <dbReference type="ARBA" id="ARBA00022840"/>
    </source>
</evidence>
<reference evidence="6 7" key="1">
    <citation type="submission" date="2016-01" db="EMBL/GenBank/DDBJ databases">
        <title>Complete Genome Sequence of Paenibacillus yonginensis DCY84, a novel Plant Growth-Promoting Bacteria with Elicitation of Induced Systemic Resistance.</title>
        <authorList>
            <person name="Kim Y.J."/>
            <person name="Yang D.C."/>
            <person name="Sukweenadhi J."/>
        </authorList>
    </citation>
    <scope>NUCLEOTIDE SEQUENCE [LARGE SCALE GENOMIC DNA]</scope>
    <source>
        <strain evidence="6 7">DCY84</strain>
    </source>
</reference>
<dbReference type="PANTHER" id="PTHR42711">
    <property type="entry name" value="ABC TRANSPORTER ATP-BINDING PROTEIN"/>
    <property type="match status" value="1"/>
</dbReference>
<dbReference type="InterPro" id="IPR050763">
    <property type="entry name" value="ABC_transporter_ATP-binding"/>
</dbReference>
<dbReference type="EMBL" id="CP014167">
    <property type="protein sequence ID" value="ANS76574.1"/>
    <property type="molecule type" value="Genomic_DNA"/>
</dbReference>
<evidence type="ECO:0000259" key="5">
    <source>
        <dbReference type="PROSITE" id="PS50893"/>
    </source>
</evidence>
<dbReference type="AlphaFoldDB" id="A0A1B1N580"/>
<sequence>MNAKPVIVLDDLTKQYPNGKCAVDHLSFSVEPGSLVALLGPNGAGKSTTISMLLGLQQPTRGKVKLLGGSPRDAKVRGKIGAMLQDSEMVPGLKVREAVDLFRHYYSHPMDLGRLLRIAGLDEVQNKMAISLSGGQKRRMAFALALAGDPEVLFLDEPTAGMDVMSRQMFWDTVRTIQDQGKTIMLTTHYLEEADQLADRILVVNEGRLIADGSPAEMKQAAGRKSIHFTAGPELQPRQLEQLPGVQEAVWNGRRVKLTSLDTDRVIFTIVHMNLDVRDIEIQTGGLEEAFRNLVQGSGSTDRASETNKTGTKEKRHVV</sequence>
<accession>A0A1B1N580</accession>
<evidence type="ECO:0000313" key="7">
    <source>
        <dbReference type="Proteomes" id="UP000092573"/>
    </source>
</evidence>
<dbReference type="PROSITE" id="PS00211">
    <property type="entry name" value="ABC_TRANSPORTER_1"/>
    <property type="match status" value="1"/>
</dbReference>
<dbReference type="GO" id="GO:0016887">
    <property type="term" value="F:ATP hydrolysis activity"/>
    <property type="evidence" value="ECO:0007669"/>
    <property type="project" value="InterPro"/>
</dbReference>
<dbReference type="GO" id="GO:0005524">
    <property type="term" value="F:ATP binding"/>
    <property type="evidence" value="ECO:0007669"/>
    <property type="project" value="UniProtKB-KW"/>
</dbReference>
<dbReference type="InterPro" id="IPR003593">
    <property type="entry name" value="AAA+_ATPase"/>
</dbReference>
<dbReference type="Pfam" id="PF00005">
    <property type="entry name" value="ABC_tran"/>
    <property type="match status" value="1"/>
</dbReference>
<dbReference type="CDD" id="cd03230">
    <property type="entry name" value="ABC_DR_subfamily_A"/>
    <property type="match status" value="1"/>
</dbReference>
<dbReference type="RefSeq" id="WP_068699359.1">
    <property type="nucleotide sequence ID" value="NZ_CP014167.1"/>
</dbReference>
<organism evidence="6 7">
    <name type="scientific">Paenibacillus yonginensis</name>
    <dbReference type="NCBI Taxonomy" id="1462996"/>
    <lineage>
        <taxon>Bacteria</taxon>
        <taxon>Bacillati</taxon>
        <taxon>Bacillota</taxon>
        <taxon>Bacilli</taxon>
        <taxon>Bacillales</taxon>
        <taxon>Paenibacillaceae</taxon>
        <taxon>Paenibacillus</taxon>
    </lineage>
</organism>
<protein>
    <submittedName>
        <fullName evidence="6">ABC transporter ATP-binding protein</fullName>
    </submittedName>
</protein>
<dbReference type="Proteomes" id="UP000092573">
    <property type="component" value="Chromosome"/>
</dbReference>